<keyword evidence="3" id="KW-0072">Autophagy</keyword>
<dbReference type="GO" id="GO:0019901">
    <property type="term" value="F:protein kinase binding"/>
    <property type="evidence" value="ECO:0007669"/>
    <property type="project" value="TreeGrafter"/>
</dbReference>
<accession>A0A6A6D524</accession>
<proteinExistence type="inferred from homology"/>
<dbReference type="OrthoDB" id="10259639at2759"/>
<evidence type="ECO:0000313" key="5">
    <source>
        <dbReference type="Proteomes" id="UP000799537"/>
    </source>
</evidence>
<dbReference type="PANTHER" id="PTHR13292">
    <property type="entry name" value="AUTOPHAGY-RELATED PROTEIN 101"/>
    <property type="match status" value="1"/>
</dbReference>
<name>A0A6A6D524_ZASCE</name>
<dbReference type="Proteomes" id="UP000799537">
    <property type="component" value="Unassembled WGS sequence"/>
</dbReference>
<comment type="similarity">
    <text evidence="1">Belongs to the ATG101 family.</text>
</comment>
<dbReference type="AlphaFoldDB" id="A0A6A6D524"/>
<evidence type="ECO:0000256" key="3">
    <source>
        <dbReference type="ARBA" id="ARBA00023006"/>
    </source>
</evidence>
<dbReference type="RefSeq" id="XP_033673645.1">
    <property type="nucleotide sequence ID" value="XM_033803739.1"/>
</dbReference>
<dbReference type="Pfam" id="PF07855">
    <property type="entry name" value="ATG101"/>
    <property type="match status" value="1"/>
</dbReference>
<keyword evidence="5" id="KW-1185">Reference proteome</keyword>
<dbReference type="EMBL" id="ML993580">
    <property type="protein sequence ID" value="KAF2172756.1"/>
    <property type="molecule type" value="Genomic_DNA"/>
</dbReference>
<dbReference type="GO" id="GO:0000045">
    <property type="term" value="P:autophagosome assembly"/>
    <property type="evidence" value="ECO:0007669"/>
    <property type="project" value="TreeGrafter"/>
</dbReference>
<dbReference type="GeneID" id="54557011"/>
<sequence>MERRPPDYHLEVCADRTSIRDVVKGILHTIFFHRYFTPLIPSTHEILDTTLPYISEDDIDTLIETRTTQLLRALDAAPSTRTPSLLQINFLERKRRKSGWFVTKADEETVWETWFISVELMTARSEPEAQRNRRLMERQLQKAAMKVIGIVNRERAHIPPITTNESNPFPYQIVVNPSGKEGTVAGISGKMGIF</sequence>
<dbReference type="PANTHER" id="PTHR13292:SF0">
    <property type="entry name" value="AUTOPHAGY-RELATED PROTEIN 101"/>
    <property type="match status" value="1"/>
</dbReference>
<protein>
    <recommendedName>
        <fullName evidence="2">Autophagy-related protein 101</fullName>
    </recommendedName>
</protein>
<evidence type="ECO:0000256" key="1">
    <source>
        <dbReference type="ARBA" id="ARBA00007130"/>
    </source>
</evidence>
<dbReference type="GO" id="GO:0000407">
    <property type="term" value="C:phagophore assembly site"/>
    <property type="evidence" value="ECO:0007669"/>
    <property type="project" value="TreeGrafter"/>
</dbReference>
<evidence type="ECO:0000313" key="4">
    <source>
        <dbReference type="EMBL" id="KAF2172756.1"/>
    </source>
</evidence>
<evidence type="ECO:0000256" key="2">
    <source>
        <dbReference type="ARBA" id="ARBA00018874"/>
    </source>
</evidence>
<reference evidence="4" key="1">
    <citation type="journal article" date="2020" name="Stud. Mycol.">
        <title>101 Dothideomycetes genomes: a test case for predicting lifestyles and emergence of pathogens.</title>
        <authorList>
            <person name="Haridas S."/>
            <person name="Albert R."/>
            <person name="Binder M."/>
            <person name="Bloem J."/>
            <person name="Labutti K."/>
            <person name="Salamov A."/>
            <person name="Andreopoulos B."/>
            <person name="Baker S."/>
            <person name="Barry K."/>
            <person name="Bills G."/>
            <person name="Bluhm B."/>
            <person name="Cannon C."/>
            <person name="Castanera R."/>
            <person name="Culley D."/>
            <person name="Daum C."/>
            <person name="Ezra D."/>
            <person name="Gonzalez J."/>
            <person name="Henrissat B."/>
            <person name="Kuo A."/>
            <person name="Liang C."/>
            <person name="Lipzen A."/>
            <person name="Lutzoni F."/>
            <person name="Magnuson J."/>
            <person name="Mondo S."/>
            <person name="Nolan M."/>
            <person name="Ohm R."/>
            <person name="Pangilinan J."/>
            <person name="Park H.-J."/>
            <person name="Ramirez L."/>
            <person name="Alfaro M."/>
            <person name="Sun H."/>
            <person name="Tritt A."/>
            <person name="Yoshinaga Y."/>
            <person name="Zwiers L.-H."/>
            <person name="Turgeon B."/>
            <person name="Goodwin S."/>
            <person name="Spatafora J."/>
            <person name="Crous P."/>
            <person name="Grigoriev I."/>
        </authorList>
    </citation>
    <scope>NUCLEOTIDE SEQUENCE</scope>
    <source>
        <strain evidence="4">ATCC 36951</strain>
    </source>
</reference>
<dbReference type="GO" id="GO:1990316">
    <property type="term" value="C:Atg1/ULK1 kinase complex"/>
    <property type="evidence" value="ECO:0007669"/>
    <property type="project" value="TreeGrafter"/>
</dbReference>
<organism evidence="4 5">
    <name type="scientific">Zasmidium cellare ATCC 36951</name>
    <dbReference type="NCBI Taxonomy" id="1080233"/>
    <lineage>
        <taxon>Eukaryota</taxon>
        <taxon>Fungi</taxon>
        <taxon>Dikarya</taxon>
        <taxon>Ascomycota</taxon>
        <taxon>Pezizomycotina</taxon>
        <taxon>Dothideomycetes</taxon>
        <taxon>Dothideomycetidae</taxon>
        <taxon>Mycosphaerellales</taxon>
        <taxon>Mycosphaerellaceae</taxon>
        <taxon>Zasmidium</taxon>
    </lineage>
</organism>
<gene>
    <name evidence="4" type="ORF">M409DRAFT_16721</name>
</gene>
<dbReference type="InterPro" id="IPR012445">
    <property type="entry name" value="ATG101"/>
</dbReference>